<reference evidence="3" key="1">
    <citation type="journal article" date="2006" name="PLoS Biol.">
        <title>Macronuclear genome sequence of the ciliate Tetrahymena thermophila, a model eukaryote.</title>
        <authorList>
            <person name="Eisen J.A."/>
            <person name="Coyne R.S."/>
            <person name="Wu M."/>
            <person name="Wu D."/>
            <person name="Thiagarajan M."/>
            <person name="Wortman J.R."/>
            <person name="Badger J.H."/>
            <person name="Ren Q."/>
            <person name="Amedeo P."/>
            <person name="Jones K.M."/>
            <person name="Tallon L.J."/>
            <person name="Delcher A.L."/>
            <person name="Salzberg S.L."/>
            <person name="Silva J.C."/>
            <person name="Haas B.J."/>
            <person name="Majoros W.H."/>
            <person name="Farzad M."/>
            <person name="Carlton J.M."/>
            <person name="Smith R.K. Jr."/>
            <person name="Garg J."/>
            <person name="Pearlman R.E."/>
            <person name="Karrer K.M."/>
            <person name="Sun L."/>
            <person name="Manning G."/>
            <person name="Elde N.C."/>
            <person name="Turkewitz A.P."/>
            <person name="Asai D.J."/>
            <person name="Wilkes D.E."/>
            <person name="Wang Y."/>
            <person name="Cai H."/>
            <person name="Collins K."/>
            <person name="Stewart B.A."/>
            <person name="Lee S.R."/>
            <person name="Wilamowska K."/>
            <person name="Weinberg Z."/>
            <person name="Ruzzo W.L."/>
            <person name="Wloga D."/>
            <person name="Gaertig J."/>
            <person name="Frankel J."/>
            <person name="Tsao C.-C."/>
            <person name="Gorovsky M.A."/>
            <person name="Keeling P.J."/>
            <person name="Waller R.F."/>
            <person name="Patron N.J."/>
            <person name="Cherry J.M."/>
            <person name="Stover N.A."/>
            <person name="Krieger C.J."/>
            <person name="del Toro C."/>
            <person name="Ryder H.F."/>
            <person name="Williamson S.C."/>
            <person name="Barbeau R.A."/>
            <person name="Hamilton E.P."/>
            <person name="Orias E."/>
        </authorList>
    </citation>
    <scope>NUCLEOTIDE SEQUENCE [LARGE SCALE GENOMIC DNA]</scope>
    <source>
        <strain evidence="3">SB210</strain>
    </source>
</reference>
<dbReference type="EMBL" id="GG662441">
    <property type="protein sequence ID" value="EAS04748.4"/>
    <property type="molecule type" value="Genomic_DNA"/>
</dbReference>
<dbReference type="InParanoid" id="I7M422"/>
<evidence type="ECO:0000313" key="2">
    <source>
        <dbReference type="EMBL" id="EAS04748.4"/>
    </source>
</evidence>
<feature type="compositionally biased region" description="Basic and acidic residues" evidence="1">
    <location>
        <begin position="644"/>
        <end position="660"/>
    </location>
</feature>
<keyword evidence="3" id="KW-1185">Reference proteome</keyword>
<dbReference type="KEGG" id="tet:TTHERM_00464960"/>
<dbReference type="AlphaFoldDB" id="I7M422"/>
<accession>I7M422</accession>
<evidence type="ECO:0000313" key="3">
    <source>
        <dbReference type="Proteomes" id="UP000009168"/>
    </source>
</evidence>
<feature type="compositionally biased region" description="Basic and acidic residues" evidence="1">
    <location>
        <begin position="329"/>
        <end position="342"/>
    </location>
</feature>
<feature type="region of interest" description="Disordered" evidence="1">
    <location>
        <begin position="293"/>
        <end position="405"/>
    </location>
</feature>
<feature type="compositionally biased region" description="Acidic residues" evidence="1">
    <location>
        <begin position="314"/>
        <end position="328"/>
    </location>
</feature>
<gene>
    <name evidence="2" type="ORF">TTHERM_00464960</name>
</gene>
<evidence type="ECO:0000256" key="1">
    <source>
        <dbReference type="SAM" id="MobiDB-lite"/>
    </source>
</evidence>
<dbReference type="eggNOG" id="ENOG502SZZ9">
    <property type="taxonomic scope" value="Eukaryota"/>
</dbReference>
<feature type="compositionally biased region" description="Low complexity" evidence="1">
    <location>
        <begin position="301"/>
        <end position="313"/>
    </location>
</feature>
<name>I7M422_TETTS</name>
<feature type="region of interest" description="Disordered" evidence="1">
    <location>
        <begin position="635"/>
        <end position="660"/>
    </location>
</feature>
<feature type="compositionally biased region" description="Basic and acidic residues" evidence="1">
    <location>
        <begin position="371"/>
        <end position="382"/>
    </location>
</feature>
<feature type="compositionally biased region" description="Low complexity" evidence="1">
    <location>
        <begin position="349"/>
        <end position="368"/>
    </location>
</feature>
<dbReference type="RefSeq" id="XP_001024993.4">
    <property type="nucleotide sequence ID" value="XM_001024993.4"/>
</dbReference>
<dbReference type="GeneID" id="7839902"/>
<protein>
    <submittedName>
        <fullName evidence="2">Uncharacterized protein</fullName>
    </submittedName>
</protein>
<feature type="compositionally biased region" description="Acidic residues" evidence="1">
    <location>
        <begin position="386"/>
        <end position="405"/>
    </location>
</feature>
<dbReference type="Proteomes" id="UP000009168">
    <property type="component" value="Unassembled WGS sequence"/>
</dbReference>
<dbReference type="OrthoDB" id="10684486at2759"/>
<sequence length="789" mass="93416">MSGIQDDKKIEEEDDYEDQESIKLLSKANKILSEKQVSDESFKFFTQISTEVLMKIANQLSKEKAEKLMNYLSKQKISKKEEKLLKEQSKNNGKQSLNSQQNEKTQFFNPSAPVWTEDKSQNQDQNDNNPIILNQLLREHEDQQNIKSGRKDKKFRMDPSQYKFEELAKYHEKSNPFFPFYSIVSKIMYSYGDLLQNDESAVQMMHSQIEEILKAIFDKKLMQKLVKYSKQNSQNLYDLEDESITSKDKFVFPKATKTIKRCFNQYFQTIFAEQFKIYQRFRETYQGIKEEGGFYKNNKKGSGQNDSESSGDSSGDENDQMEYEEDQAEDHQLREMKEHFDRDDEEENNNQSNQNSRKLEESSLSSSKINKKTEVTQKKDILLFDDNQEEDDEEEEAQDGLEDNQEDIQDTLDTLNQIEKIASLDEEHKKDEVILPQNKPQNVGQTATTSNSLNNNGILKEQNGENSFSHFGDKLQINEEDRIRFNKERTDEMSNEEWNYFMNVRCTTFTSNGNRKLFVDFLNINKYNNQFSECLNVFVPFLSYCLCKIIGLVVEQILRSRENGYLKQATHFVTEREVQVFGNSIIERYINRAKRYILSKEKLIKAAFQQFTEEFLKFGYDKILCQEKPVAPKNQKKGSVQKIEGSKTNEKEEKQIQQDEQNIREQWKGMKNAYKKMWVERVISEKQIKKVIEEKTQNKEQRQALQDLLRMDSQQIQFINKYASYLYERVLEDMQKNWLQINYAQHFKNWFLNNDCQRTGQIKKAVINNLQNQTKDQKRKMMKFESILD</sequence>
<proteinExistence type="predicted"/>
<organism evidence="2 3">
    <name type="scientific">Tetrahymena thermophila (strain SB210)</name>
    <dbReference type="NCBI Taxonomy" id="312017"/>
    <lineage>
        <taxon>Eukaryota</taxon>
        <taxon>Sar</taxon>
        <taxon>Alveolata</taxon>
        <taxon>Ciliophora</taxon>
        <taxon>Intramacronucleata</taxon>
        <taxon>Oligohymenophorea</taxon>
        <taxon>Hymenostomatida</taxon>
        <taxon>Tetrahymenina</taxon>
        <taxon>Tetrahymenidae</taxon>
        <taxon>Tetrahymena</taxon>
    </lineage>
</organism>